<accession>A0ACB7TEM7</accession>
<proteinExistence type="predicted"/>
<sequence>MFSYTNRHLLQGPTRPNAPRMRRIYPVRYPLRRSTSYYTPTSLLRPPGRGSGRGIRSPYRNPGVYRRPGVYPLLNPPSLTGNDRRSGASAPAILPANKRLKRVSSEEAATPSTSGPSKAEGKDAESAAGSPGPSGLTTSTTATATPASSGQRSRDHGTGGSGATSPADKASAQPTDLSTCSCRPEGGRGRGRCSPACSKRRRIVIGNLVDFERRISRVPFMQTARAASLPPSPPPRGRRHTKDKDNGALIASTATTIVLVTLMVLLFFLLPSKSRSPKEMQGRETLCRTVGCRYYAEIVAGAVNATINPCDDFEAYACSNWAPFARPYRYGTASMSSAMAAWYESFHNVFLDGTTQERFSRKVDAAFASCMLTSPEDSRRGINELRAFMRELRISWPDAPLAGVDPLGVLLDLSLNWRLDIWFSAAVHRCPYGCATRGGGRHILFDATSFFTVRASVERDLAALKSYLVYWSRFSNAFFAPGYPERSEEYINRIAMIERSVFDRFILVGKKIAVHPVQLQLGSLHHLTPNIPDSRWIDQLNSNVKRFGEFHRNDSVTTWDRDLLYALNEMFANYTREELLEHISWTFVQNFGPLADRELLVEQYSDRRTAAEYRHIFCATQVEIAYHRLFTSTYAKDRFTTPTRHNIDTLLASVVQSAVDKINSVTWADEASKQALVDHVQNVTVVLWPDSDLLSDNSIQKFENLLFADENNLFAQQWIWAMKTWRRLHDEPGYNDTDESPRNYALPYFKYAHVLNSVSIALAAFSRPWYYADGTSAMAYGTVGFSFARELARSFDPFTVPVDLLGQAALFQPPPAWTRVSRRIASCLSPFYSTPFPEIPALEFAYHAFKESVASKNESERRVSKSISDEQLFFLSACFTMCNLDETMNSYRLHCNKAVSNFAPFAHAFGCQDGAKMSPSTKCPYLDFPGVTRSSNSRG</sequence>
<evidence type="ECO:0000313" key="2">
    <source>
        <dbReference type="Proteomes" id="UP000821845"/>
    </source>
</evidence>
<reference evidence="1" key="1">
    <citation type="submission" date="2020-05" db="EMBL/GenBank/DDBJ databases">
        <title>Large-scale comparative analyses of tick genomes elucidate their genetic diversity and vector capacities.</title>
        <authorList>
            <person name="Jia N."/>
            <person name="Wang J."/>
            <person name="Shi W."/>
            <person name="Du L."/>
            <person name="Sun Y."/>
            <person name="Zhan W."/>
            <person name="Jiang J."/>
            <person name="Wang Q."/>
            <person name="Zhang B."/>
            <person name="Ji P."/>
            <person name="Sakyi L.B."/>
            <person name="Cui X."/>
            <person name="Yuan T."/>
            <person name="Jiang B."/>
            <person name="Yang W."/>
            <person name="Lam T.T.-Y."/>
            <person name="Chang Q."/>
            <person name="Ding S."/>
            <person name="Wang X."/>
            <person name="Zhu J."/>
            <person name="Ruan X."/>
            <person name="Zhao L."/>
            <person name="Wei J."/>
            <person name="Que T."/>
            <person name="Du C."/>
            <person name="Cheng J."/>
            <person name="Dai P."/>
            <person name="Han X."/>
            <person name="Huang E."/>
            <person name="Gao Y."/>
            <person name="Liu J."/>
            <person name="Shao H."/>
            <person name="Ye R."/>
            <person name="Li L."/>
            <person name="Wei W."/>
            <person name="Wang X."/>
            <person name="Wang C."/>
            <person name="Yang T."/>
            <person name="Huo Q."/>
            <person name="Li W."/>
            <person name="Guo W."/>
            <person name="Chen H."/>
            <person name="Zhou L."/>
            <person name="Ni X."/>
            <person name="Tian J."/>
            <person name="Zhou Y."/>
            <person name="Sheng Y."/>
            <person name="Liu T."/>
            <person name="Pan Y."/>
            <person name="Xia L."/>
            <person name="Li J."/>
            <person name="Zhao F."/>
            <person name="Cao W."/>
        </authorList>
    </citation>
    <scope>NUCLEOTIDE SEQUENCE</scope>
    <source>
        <strain evidence="1">Hyas-2018</strain>
    </source>
</reference>
<organism evidence="1 2">
    <name type="scientific">Hyalomma asiaticum</name>
    <name type="common">Tick</name>
    <dbReference type="NCBI Taxonomy" id="266040"/>
    <lineage>
        <taxon>Eukaryota</taxon>
        <taxon>Metazoa</taxon>
        <taxon>Ecdysozoa</taxon>
        <taxon>Arthropoda</taxon>
        <taxon>Chelicerata</taxon>
        <taxon>Arachnida</taxon>
        <taxon>Acari</taxon>
        <taxon>Parasitiformes</taxon>
        <taxon>Ixodida</taxon>
        <taxon>Ixodoidea</taxon>
        <taxon>Ixodidae</taxon>
        <taxon>Hyalomminae</taxon>
        <taxon>Hyalomma</taxon>
    </lineage>
</organism>
<keyword evidence="2" id="KW-1185">Reference proteome</keyword>
<evidence type="ECO:0000313" key="1">
    <source>
        <dbReference type="EMBL" id="KAH6945616.1"/>
    </source>
</evidence>
<dbReference type="EMBL" id="CM023481">
    <property type="protein sequence ID" value="KAH6945616.1"/>
    <property type="molecule type" value="Genomic_DNA"/>
</dbReference>
<gene>
    <name evidence="1" type="ORF">HPB50_009300</name>
</gene>
<dbReference type="Proteomes" id="UP000821845">
    <property type="component" value="Chromosome 1"/>
</dbReference>
<protein>
    <submittedName>
        <fullName evidence="1">Uncharacterized protein</fullName>
    </submittedName>
</protein>
<comment type="caution">
    <text evidence="1">The sequence shown here is derived from an EMBL/GenBank/DDBJ whole genome shotgun (WGS) entry which is preliminary data.</text>
</comment>
<name>A0ACB7TEM7_HYAAI</name>